<dbReference type="PANTHER" id="PTHR12358:SF106">
    <property type="entry name" value="LIPID KINASE YEGS"/>
    <property type="match status" value="1"/>
</dbReference>
<reference evidence="10" key="1">
    <citation type="submission" date="2014-08" db="EMBL/GenBank/DDBJ databases">
        <authorList>
            <person name="Falentin Helene"/>
        </authorList>
    </citation>
    <scope>NUCLEOTIDE SEQUENCE</scope>
</reference>
<dbReference type="PATRIC" id="fig|66712.6.peg.1316"/>
<dbReference type="RefSeq" id="WP_048769387.1">
    <property type="nucleotide sequence ID" value="NZ_CP010341.1"/>
</dbReference>
<dbReference type="EMBL" id="LM676441">
    <property type="protein sequence ID" value="CEP27676.1"/>
    <property type="molecule type" value="Genomic_DNA"/>
</dbReference>
<name>A0A0B7NXI5_PROFF</name>
<evidence type="ECO:0000256" key="6">
    <source>
        <dbReference type="ARBA" id="ARBA00022840"/>
    </source>
</evidence>
<dbReference type="Gene3D" id="3.40.50.10330">
    <property type="entry name" value="Probable inorganic polyphosphate/atp-NAD kinase, domain 1"/>
    <property type="match status" value="1"/>
</dbReference>
<dbReference type="InterPro" id="IPR017438">
    <property type="entry name" value="ATP-NAD_kinase_N"/>
</dbReference>
<dbReference type="GO" id="GO:0005886">
    <property type="term" value="C:plasma membrane"/>
    <property type="evidence" value="ECO:0007669"/>
    <property type="project" value="TreeGrafter"/>
</dbReference>
<dbReference type="InterPro" id="IPR001206">
    <property type="entry name" value="Diacylglycerol_kinase_cat_dom"/>
</dbReference>
<keyword evidence="5" id="KW-0418">Kinase</keyword>
<dbReference type="PROSITE" id="PS50146">
    <property type="entry name" value="DAGK"/>
    <property type="match status" value="1"/>
</dbReference>
<gene>
    <name evidence="10" type="ORF">PFCIRM138_04930</name>
</gene>
<dbReference type="InterPro" id="IPR050187">
    <property type="entry name" value="Lipid_Phosphate_FormReg"/>
</dbReference>
<keyword evidence="7" id="KW-0594">Phospholipid biosynthesis</keyword>
<proteinExistence type="inferred from homology"/>
<protein>
    <recommendedName>
        <fullName evidence="9">DAGKc domain-containing protein</fullName>
    </recommendedName>
</protein>
<evidence type="ECO:0000256" key="3">
    <source>
        <dbReference type="ARBA" id="ARBA00022679"/>
    </source>
</evidence>
<dbReference type="GO" id="GO:0005524">
    <property type="term" value="F:ATP binding"/>
    <property type="evidence" value="ECO:0007669"/>
    <property type="project" value="UniProtKB-KW"/>
</dbReference>
<dbReference type="Gene3D" id="2.60.200.40">
    <property type="match status" value="1"/>
</dbReference>
<sequence length="337" mass="35520">MTSVFGEARSDEGLHGPADPARVTLLVSPSAGHGMAHIMAPGIALQLRRRLPHTWVDVEVSTSAHQARQFAAGVVAHAARASAGQRPDVLATLGGDGTASIGINACAGSGIPLAVFPAGTGDDFRRGVGSPARPARVIDAIVDGFTKRIDLMRATSSADPDRPPYWVGSVVSTGYDARVNRRVNRSVVNLGKLSYAAAVFQEAMHFKPLHYVLGIDHGVRRDVEALLVAVGNCGYFGGGINVCPAADPTDGELDVTIVHPVGVGTLMREFPNLYNGTFVRLEQVETLRCTSIHVDGDGLFALADGEEIGDVPIDLDVVPASLDVFVNRPLPHMTTPE</sequence>
<dbReference type="Pfam" id="PF19279">
    <property type="entry name" value="YegS_C"/>
    <property type="match status" value="1"/>
</dbReference>
<dbReference type="GO" id="GO:0008654">
    <property type="term" value="P:phospholipid biosynthetic process"/>
    <property type="evidence" value="ECO:0007669"/>
    <property type="project" value="UniProtKB-KW"/>
</dbReference>
<feature type="domain" description="DAGKc" evidence="9">
    <location>
        <begin position="18"/>
        <end position="160"/>
    </location>
</feature>
<keyword evidence="7" id="KW-0444">Lipid biosynthesis</keyword>
<dbReference type="InterPro" id="IPR016064">
    <property type="entry name" value="NAD/diacylglycerol_kinase_sf"/>
</dbReference>
<dbReference type="Pfam" id="PF00781">
    <property type="entry name" value="DAGK_cat"/>
    <property type="match status" value="1"/>
</dbReference>
<organism evidence="10">
    <name type="scientific">Propionibacterium freudenreichii subsp. freudenreichii</name>
    <dbReference type="NCBI Taxonomy" id="66712"/>
    <lineage>
        <taxon>Bacteria</taxon>
        <taxon>Bacillati</taxon>
        <taxon>Actinomycetota</taxon>
        <taxon>Actinomycetes</taxon>
        <taxon>Propionibacteriales</taxon>
        <taxon>Propionibacteriaceae</taxon>
        <taxon>Propionibacterium</taxon>
    </lineage>
</organism>
<dbReference type="PANTHER" id="PTHR12358">
    <property type="entry name" value="SPHINGOSINE KINASE"/>
    <property type="match status" value="1"/>
</dbReference>
<evidence type="ECO:0000256" key="8">
    <source>
        <dbReference type="ARBA" id="ARBA00023264"/>
    </source>
</evidence>
<keyword evidence="8" id="KW-1208">Phospholipid metabolism</keyword>
<comment type="cofactor">
    <cofactor evidence="1">
        <name>Mg(2+)</name>
        <dbReference type="ChEBI" id="CHEBI:18420"/>
    </cofactor>
</comment>
<evidence type="ECO:0000256" key="7">
    <source>
        <dbReference type="ARBA" id="ARBA00023209"/>
    </source>
</evidence>
<keyword evidence="6" id="KW-0067">ATP-binding</keyword>
<evidence type="ECO:0000256" key="1">
    <source>
        <dbReference type="ARBA" id="ARBA00001946"/>
    </source>
</evidence>
<evidence type="ECO:0000313" key="10">
    <source>
        <dbReference type="EMBL" id="CEP27676.1"/>
    </source>
</evidence>
<keyword evidence="7" id="KW-0443">Lipid metabolism</keyword>
<comment type="similarity">
    <text evidence="2">Belongs to the diacylglycerol/lipid kinase family.</text>
</comment>
<evidence type="ECO:0000256" key="5">
    <source>
        <dbReference type="ARBA" id="ARBA00022777"/>
    </source>
</evidence>
<dbReference type="SUPFAM" id="SSF111331">
    <property type="entry name" value="NAD kinase/diacylglycerol kinase-like"/>
    <property type="match status" value="1"/>
</dbReference>
<evidence type="ECO:0000259" key="9">
    <source>
        <dbReference type="PROSITE" id="PS50146"/>
    </source>
</evidence>
<accession>A0A0B7NXI5</accession>
<dbReference type="GO" id="GO:0004143">
    <property type="term" value="F:ATP-dependent diacylglycerol kinase activity"/>
    <property type="evidence" value="ECO:0007669"/>
    <property type="project" value="TreeGrafter"/>
</dbReference>
<dbReference type="KEGG" id="pfre:RM25_1286"/>
<keyword evidence="3" id="KW-0808">Transferase</keyword>
<evidence type="ECO:0000256" key="4">
    <source>
        <dbReference type="ARBA" id="ARBA00022741"/>
    </source>
</evidence>
<dbReference type="AlphaFoldDB" id="A0A0B7NXI5"/>
<evidence type="ECO:0000256" key="2">
    <source>
        <dbReference type="ARBA" id="ARBA00005983"/>
    </source>
</evidence>
<dbReference type="InterPro" id="IPR045540">
    <property type="entry name" value="YegS/DAGK_C"/>
</dbReference>
<keyword evidence="4" id="KW-0547">Nucleotide-binding</keyword>